<feature type="compositionally biased region" description="Basic and acidic residues" evidence="9">
    <location>
        <begin position="110"/>
        <end position="121"/>
    </location>
</feature>
<feature type="region of interest" description="Disordered" evidence="9">
    <location>
        <begin position="26"/>
        <end position="121"/>
    </location>
</feature>
<evidence type="ECO:0000256" key="2">
    <source>
        <dbReference type="ARBA" id="ARBA00007163"/>
    </source>
</evidence>
<organism evidence="11 12">
    <name type="scientific">Ophiocordyceps sinensis (strain Co18 / CGMCC 3.14243)</name>
    <name type="common">Yarsagumba caterpillar fungus</name>
    <name type="synonym">Hirsutella sinensis</name>
    <dbReference type="NCBI Taxonomy" id="911162"/>
    <lineage>
        <taxon>Eukaryota</taxon>
        <taxon>Fungi</taxon>
        <taxon>Dikarya</taxon>
        <taxon>Ascomycota</taxon>
        <taxon>Pezizomycotina</taxon>
        <taxon>Sordariomycetes</taxon>
        <taxon>Hypocreomycetidae</taxon>
        <taxon>Hypocreales</taxon>
        <taxon>Ophiocordycipitaceae</taxon>
        <taxon>Ophiocordyceps</taxon>
    </lineage>
</organism>
<reference evidence="11 12" key="1">
    <citation type="journal article" date="2013" name="Chin. Sci. Bull.">
        <title>Genome survey uncovers the secrets of sex and lifestyle in caterpillar fungus.</title>
        <authorList>
            <person name="Hu X."/>
            <person name="Zhang Y."/>
            <person name="Xiao G."/>
            <person name="Zheng P."/>
            <person name="Xia Y."/>
            <person name="Zhang X."/>
            <person name="St Leger R.J."/>
            <person name="Liu X."/>
            <person name="Wang C."/>
        </authorList>
    </citation>
    <scope>NUCLEOTIDE SEQUENCE [LARGE SCALE GENOMIC DNA]</scope>
    <source>
        <strain evidence="12">Co18 / CGMCC 3.14243</strain>
        <tissue evidence="11">Fruit-body</tissue>
    </source>
</reference>
<keyword evidence="4" id="KW-0238">DNA-binding</keyword>
<dbReference type="GO" id="GO:0045944">
    <property type="term" value="P:positive regulation of transcription by RNA polymerase II"/>
    <property type="evidence" value="ECO:0007669"/>
    <property type="project" value="InterPro"/>
</dbReference>
<keyword evidence="5" id="KW-0804">Transcription</keyword>
<keyword evidence="8" id="KW-0175">Coiled coil</keyword>
<comment type="subcellular location">
    <subcellularLocation>
        <location evidence="1">Nucleus</location>
    </subcellularLocation>
</comment>
<dbReference type="PANTHER" id="PTHR46714">
    <property type="entry name" value="TRANSCRIPTIONAL ACTIVATOR HAC1"/>
    <property type="match status" value="1"/>
</dbReference>
<evidence type="ECO:0000256" key="5">
    <source>
        <dbReference type="ARBA" id="ARBA00023163"/>
    </source>
</evidence>
<keyword evidence="6" id="KW-0834">Unfolded protein response</keyword>
<feature type="coiled-coil region" evidence="8">
    <location>
        <begin position="127"/>
        <end position="175"/>
    </location>
</feature>
<comment type="similarity">
    <text evidence="2">Belongs to the bZIP family.</text>
</comment>
<dbReference type="eggNOG" id="ENOG502S526">
    <property type="taxonomic scope" value="Eukaryota"/>
</dbReference>
<gene>
    <name evidence="11" type="ORF">OCS_01296</name>
</gene>
<dbReference type="GO" id="GO:0006986">
    <property type="term" value="P:response to unfolded protein"/>
    <property type="evidence" value="ECO:0007669"/>
    <property type="project" value="UniProtKB-KW"/>
</dbReference>
<dbReference type="InterPro" id="IPR004827">
    <property type="entry name" value="bZIP"/>
</dbReference>
<name>T5AML6_OPHSC</name>
<keyword evidence="7" id="KW-0539">Nucleus</keyword>
<dbReference type="GO" id="GO:0003677">
    <property type="term" value="F:DNA binding"/>
    <property type="evidence" value="ECO:0007669"/>
    <property type="project" value="UniProtKB-KW"/>
</dbReference>
<dbReference type="GO" id="GO:0000981">
    <property type="term" value="F:DNA-binding transcription factor activity, RNA polymerase II-specific"/>
    <property type="evidence" value="ECO:0007669"/>
    <property type="project" value="InterPro"/>
</dbReference>
<dbReference type="OrthoDB" id="674948at2759"/>
<dbReference type="GO" id="GO:0005634">
    <property type="term" value="C:nucleus"/>
    <property type="evidence" value="ECO:0007669"/>
    <property type="project" value="UniProtKB-SubCell"/>
</dbReference>
<feature type="domain" description="BZIP" evidence="10">
    <location>
        <begin position="116"/>
        <end position="173"/>
    </location>
</feature>
<sequence length="382" mass="41351">MAALQQSSPTVKLEAEVEPLISTVPCDLAPLFSPPSPSSPSATTMNPMDMMTPEHMAEDDERLSALPEDIQDQSETPGGLAEKKSSKKRKSWGQVLPEPKTNLPPRKRAKTEDEKEQRRVERVLRNRRAAQSSRERKRLEVEALEIRNKELETMLLNAQKTNRMLVEELNRFRRDSGVVTRSSSPLDSLRDNPITLSQQLFGSQDELKPASEHPSNLMGELMMSSANPTVNPASLSPELTPVPSPPDVVRPAVSYVGGGVPVLGGLAEPDLATSGLDLAAQDDAPFSLGDSLGLSSALDADRYVLESGLLASPNSSTLDDDYLVGDSAADLSAQSAFEFFNIDDFLNDEANHTVPDVVAASDDAAADHGLEPQVYDPEIQVS</sequence>
<dbReference type="Proteomes" id="UP000019374">
    <property type="component" value="Unassembled WGS sequence"/>
</dbReference>
<accession>T5AML6</accession>
<evidence type="ECO:0000313" key="11">
    <source>
        <dbReference type="EMBL" id="EQL03002.1"/>
    </source>
</evidence>
<evidence type="ECO:0000256" key="3">
    <source>
        <dbReference type="ARBA" id="ARBA00023015"/>
    </source>
</evidence>
<dbReference type="AlphaFoldDB" id="T5AML6"/>
<dbReference type="InterPro" id="IPR044280">
    <property type="entry name" value="Hac1/HY5"/>
</dbReference>
<feature type="region of interest" description="Disordered" evidence="9">
    <location>
        <begin position="363"/>
        <end position="382"/>
    </location>
</feature>
<dbReference type="HOGENOM" id="CLU_035741_1_0_1"/>
<dbReference type="PROSITE" id="PS50217">
    <property type="entry name" value="BZIP"/>
    <property type="match status" value="1"/>
</dbReference>
<evidence type="ECO:0000256" key="7">
    <source>
        <dbReference type="ARBA" id="ARBA00023242"/>
    </source>
</evidence>
<dbReference type="PANTHER" id="PTHR46714:SF6">
    <property type="entry name" value="TRANSCRIPTIONAL ACTIVATOR HAC1"/>
    <property type="match status" value="1"/>
</dbReference>
<dbReference type="InterPro" id="IPR046347">
    <property type="entry name" value="bZIP_sf"/>
</dbReference>
<protein>
    <submittedName>
        <fullName evidence="11">Transcriptional activator hac1</fullName>
    </submittedName>
</protein>
<evidence type="ECO:0000256" key="8">
    <source>
        <dbReference type="SAM" id="Coils"/>
    </source>
</evidence>
<keyword evidence="3" id="KW-0805">Transcription regulation</keyword>
<dbReference type="SUPFAM" id="SSF57959">
    <property type="entry name" value="Leucine zipper domain"/>
    <property type="match status" value="1"/>
</dbReference>
<evidence type="ECO:0000256" key="4">
    <source>
        <dbReference type="ARBA" id="ARBA00023125"/>
    </source>
</evidence>
<evidence type="ECO:0000256" key="1">
    <source>
        <dbReference type="ARBA" id="ARBA00004123"/>
    </source>
</evidence>
<evidence type="ECO:0000256" key="9">
    <source>
        <dbReference type="SAM" id="MobiDB-lite"/>
    </source>
</evidence>
<dbReference type="EMBL" id="KE652250">
    <property type="protein sequence ID" value="EQL03002.1"/>
    <property type="molecule type" value="Genomic_DNA"/>
</dbReference>
<evidence type="ECO:0000256" key="6">
    <source>
        <dbReference type="ARBA" id="ARBA00023230"/>
    </source>
</evidence>
<proteinExistence type="inferred from homology"/>
<evidence type="ECO:0000313" key="12">
    <source>
        <dbReference type="Proteomes" id="UP000019374"/>
    </source>
</evidence>
<evidence type="ECO:0000259" key="10">
    <source>
        <dbReference type="PROSITE" id="PS50217"/>
    </source>
</evidence>